<dbReference type="Gene3D" id="3.40.50.300">
    <property type="entry name" value="P-loop containing nucleotide triphosphate hydrolases"/>
    <property type="match status" value="2"/>
</dbReference>
<proteinExistence type="predicted"/>
<feature type="non-terminal residue" evidence="2">
    <location>
        <position position="653"/>
    </location>
</feature>
<dbReference type="PANTHER" id="PTHR47308:SF1">
    <property type="entry name" value="NUCLEAR GTPASE SLIP-GC"/>
    <property type="match status" value="1"/>
</dbReference>
<protein>
    <submittedName>
        <fullName evidence="2">SLIP GTPase</fullName>
    </submittedName>
</protein>
<dbReference type="InterPro" id="IPR045063">
    <property type="entry name" value="Dynamin_N"/>
</dbReference>
<dbReference type="InterPro" id="IPR053082">
    <property type="entry name" value="Nuclear_GTPase_SLIP-GC"/>
</dbReference>
<dbReference type="InterPro" id="IPR027417">
    <property type="entry name" value="P-loop_NTPase"/>
</dbReference>
<name>A0A7K9UX45_ANSSE</name>
<accession>A0A7K9UX45</accession>
<feature type="non-terminal residue" evidence="2">
    <location>
        <position position="1"/>
    </location>
</feature>
<dbReference type="EMBL" id="VXAA01002256">
    <property type="protein sequence ID" value="NXI65112.1"/>
    <property type="molecule type" value="Genomic_DNA"/>
</dbReference>
<dbReference type="AlphaFoldDB" id="A0A7K9UX45"/>
<dbReference type="Proteomes" id="UP000567872">
    <property type="component" value="Unassembled WGS sequence"/>
</dbReference>
<reference evidence="2 3" key="1">
    <citation type="submission" date="2019-09" db="EMBL/GenBank/DDBJ databases">
        <title>Bird 10,000 Genomes (B10K) Project - Family phase.</title>
        <authorList>
            <person name="Zhang G."/>
        </authorList>
    </citation>
    <scope>NUCLEOTIDE SEQUENCE [LARGE SCALE GENOMIC DNA]</scope>
    <source>
        <strain evidence="2">B10K-DU-001-57</strain>
        <tissue evidence="2">Muscle</tissue>
    </source>
</reference>
<evidence type="ECO:0000313" key="3">
    <source>
        <dbReference type="Proteomes" id="UP000567872"/>
    </source>
</evidence>
<keyword evidence="3" id="KW-1185">Reference proteome</keyword>
<organism evidence="2 3">
    <name type="scientific">Anseranas semipalmata</name>
    <name type="common">Magpie goose</name>
    <name type="synonym">Anas semipalmata</name>
    <dbReference type="NCBI Taxonomy" id="8851"/>
    <lineage>
        <taxon>Eukaryota</taxon>
        <taxon>Metazoa</taxon>
        <taxon>Chordata</taxon>
        <taxon>Craniata</taxon>
        <taxon>Vertebrata</taxon>
        <taxon>Euteleostomi</taxon>
        <taxon>Archelosauria</taxon>
        <taxon>Archosauria</taxon>
        <taxon>Dinosauria</taxon>
        <taxon>Saurischia</taxon>
        <taxon>Theropoda</taxon>
        <taxon>Coelurosauria</taxon>
        <taxon>Aves</taxon>
        <taxon>Neognathae</taxon>
        <taxon>Galloanserae</taxon>
        <taxon>Anseriformes</taxon>
        <taxon>Anseranatidae</taxon>
        <taxon>Anseranas</taxon>
    </lineage>
</organism>
<evidence type="ECO:0000313" key="2">
    <source>
        <dbReference type="EMBL" id="NXI65112.1"/>
    </source>
</evidence>
<comment type="caution">
    <text evidence="2">The sequence shown here is derived from an EMBL/GenBank/DDBJ whole genome shotgun (WGS) entry which is preliminary data.</text>
</comment>
<dbReference type="Pfam" id="PF00350">
    <property type="entry name" value="Dynamin_N"/>
    <property type="match status" value="1"/>
</dbReference>
<dbReference type="GO" id="GO:0003924">
    <property type="term" value="F:GTPase activity"/>
    <property type="evidence" value="ECO:0007669"/>
    <property type="project" value="TreeGrafter"/>
</dbReference>
<evidence type="ECO:0000259" key="1">
    <source>
        <dbReference type="Pfam" id="PF00350"/>
    </source>
</evidence>
<dbReference type="OrthoDB" id="3598281at2759"/>
<sequence length="653" mass="74416">KAILEESSKKLLQFLSAHRLPGAREGIQYLVKRLAGLKPDILLDPIYIGLFGSTGAGKSTLLNAILDKNFFLPVSGSKACTSCVVQINTSRSKQHEAKIHLLTDEEWKDELKGLVALMDPNEDSEDDNERSEAASKISAVYGKEAETKSYEELCRMKPVISIPFSRCILLRETTAEELSDKMGSYIRSSSDAKAGTSKEDTTQLWSLIKNVEVTIPNSQMIPEGVIFVDIPGTGDFNSKRDEMWKENINKCSVIWVVNSFERILGGKIHEMLLKEGMKAFQSGMCRDIALVATKSDELDLEEYKWETKKNNINKHDAILERNETVKQEKSQILKKNLLKKLPSDSELVHKADLVYTVSAREYWQGKTLSKEETEVPKLREYIRKFYTEQKKNMLINYTTEAMVIFSLIRNLPSNQDAQVQLLKKNYLKDFITQKIADLEEGISKCFIPIEQPLREGVDEAKKSYRKTIHNILNRNHGYQGYHRTLKAVCLNKGVYASRTFYRIDVNDALAQPIYEKIDMSFGEVFRIQMGTCSTLKACLNTFIDAVQQKLQEAGMKLVADNDHKLSFLKQETDFIASEAEKFILQKKAEIYHSLAVSIQNDLLLCYEEAAMVRGSQAYQRMQNILSKGITREVERGMFERAEESMRGHLQDVK</sequence>
<dbReference type="PANTHER" id="PTHR47308">
    <property type="entry name" value="NUCLEAR GTPASE SLIP-GC"/>
    <property type="match status" value="1"/>
</dbReference>
<dbReference type="CDD" id="cd00882">
    <property type="entry name" value="Ras_like_GTPase"/>
    <property type="match status" value="1"/>
</dbReference>
<feature type="domain" description="Dynamin N-terminal" evidence="1">
    <location>
        <begin position="48"/>
        <end position="261"/>
    </location>
</feature>
<dbReference type="SUPFAM" id="SSF52540">
    <property type="entry name" value="P-loop containing nucleoside triphosphate hydrolases"/>
    <property type="match status" value="1"/>
</dbReference>
<gene>
    <name evidence="2" type="primary">Nuggc_0</name>
    <name evidence="2" type="ORF">ANSSEM_R00942</name>
</gene>